<gene>
    <name evidence="2" type="ORF">VPK24_06005</name>
</gene>
<protein>
    <submittedName>
        <fullName evidence="2">Anti-sigma factor</fullName>
    </submittedName>
</protein>
<keyword evidence="3" id="KW-1185">Reference proteome</keyword>
<dbReference type="PANTHER" id="PTHR37461:SF1">
    <property type="entry name" value="ANTI-SIGMA-K FACTOR RSKA"/>
    <property type="match status" value="1"/>
</dbReference>
<dbReference type="Proteomes" id="UP001604335">
    <property type="component" value="Unassembled WGS sequence"/>
</dbReference>
<organism evidence="2 3">
    <name type="scientific">Limnothrix redekei LRLZ20PSL1</name>
    <dbReference type="NCBI Taxonomy" id="3112953"/>
    <lineage>
        <taxon>Bacteria</taxon>
        <taxon>Bacillati</taxon>
        <taxon>Cyanobacteriota</taxon>
        <taxon>Cyanophyceae</taxon>
        <taxon>Pseudanabaenales</taxon>
        <taxon>Pseudanabaenaceae</taxon>
        <taxon>Limnothrix</taxon>
    </lineage>
</organism>
<feature type="region of interest" description="Disordered" evidence="1">
    <location>
        <begin position="1"/>
        <end position="24"/>
    </location>
</feature>
<proteinExistence type="predicted"/>
<dbReference type="EMBL" id="JAZAQF010000029">
    <property type="protein sequence ID" value="MFG3817184.1"/>
    <property type="molecule type" value="Genomic_DNA"/>
</dbReference>
<feature type="compositionally biased region" description="Polar residues" evidence="1">
    <location>
        <begin position="124"/>
        <end position="137"/>
    </location>
</feature>
<reference evidence="3" key="1">
    <citation type="journal article" date="2024" name="Algal Res.">
        <title>Biochemical, toxicological and genomic investigation of a high-biomass producing Limnothrix strain isolated from Italian shallow drinking water reservoir.</title>
        <authorList>
            <person name="Simonazzi M."/>
            <person name="Shishido T.K."/>
            <person name="Delbaje E."/>
            <person name="Wahlsten M."/>
            <person name="Fewer D.P."/>
            <person name="Sivonen K."/>
            <person name="Pezzolesi L."/>
            <person name="Pistocchi R."/>
        </authorList>
    </citation>
    <scope>NUCLEOTIDE SEQUENCE [LARGE SCALE GENOMIC DNA]</scope>
    <source>
        <strain evidence="3">LRLZ20PSL1</strain>
    </source>
</reference>
<sequence length="315" mass="34296">MSSPILPPNSDGFTPAPEPAPTVEPLVNTDAADRALEPIAPTEVDWLLAGYVLNDLDPDEAAALAQRWDEAAIQQTLQELQTSWDLVNLPAPVQPAAALRSRILAEADPAARSLDSAPPEPLALSTTSESALPSPPFTRSTRSTWWAEVQQLPRWAQRAGWAAVVIIAALTASNWWLWRSLQTQQAQAPGRPIVVVLRTANQESPPGRTSAAVAIEVDPSRMVGRLRVDQLPPLAPGKVYVLWTVVDPQAPFTTDHKNAILTHVFSVNQPSDRVQNLVLPKAFLDLEYVKALAISVEDAKAPQRHQSPPILIERL</sequence>
<dbReference type="InterPro" id="IPR051474">
    <property type="entry name" value="Anti-sigma-K/W_factor"/>
</dbReference>
<feature type="region of interest" description="Disordered" evidence="1">
    <location>
        <begin position="110"/>
        <end position="137"/>
    </location>
</feature>
<evidence type="ECO:0000256" key="1">
    <source>
        <dbReference type="SAM" id="MobiDB-lite"/>
    </source>
</evidence>
<evidence type="ECO:0000313" key="3">
    <source>
        <dbReference type="Proteomes" id="UP001604335"/>
    </source>
</evidence>
<name>A0ABW7C7L7_9CYAN</name>
<comment type="caution">
    <text evidence="2">The sequence shown here is derived from an EMBL/GenBank/DDBJ whole genome shotgun (WGS) entry which is preliminary data.</text>
</comment>
<dbReference type="RefSeq" id="WP_393011316.1">
    <property type="nucleotide sequence ID" value="NZ_JAZAQF010000029.1"/>
</dbReference>
<accession>A0ABW7C7L7</accession>
<dbReference type="PANTHER" id="PTHR37461">
    <property type="entry name" value="ANTI-SIGMA-K FACTOR RSKA"/>
    <property type="match status" value="1"/>
</dbReference>
<evidence type="ECO:0000313" key="2">
    <source>
        <dbReference type="EMBL" id="MFG3817184.1"/>
    </source>
</evidence>